<protein>
    <submittedName>
        <fullName evidence="2">Uncharacterized protein</fullName>
    </submittedName>
</protein>
<gene>
    <name evidence="2" type="ORF">Q5H91_06270</name>
</gene>
<feature type="signal peptide" evidence="1">
    <location>
        <begin position="1"/>
        <end position="18"/>
    </location>
</feature>
<keyword evidence="3" id="KW-1185">Reference proteome</keyword>
<name>A0ABT9EIS2_9SPHN</name>
<evidence type="ECO:0000313" key="2">
    <source>
        <dbReference type="EMBL" id="MDP1026809.1"/>
    </source>
</evidence>
<feature type="chain" id="PRO_5046549251" evidence="1">
    <location>
        <begin position="19"/>
        <end position="78"/>
    </location>
</feature>
<accession>A0ABT9EIS2</accession>
<sequence length="78" mass="8474">MSAILLLAIALQATPAAAPPAKPVADRRVCKTFASTGSRLGGKRVCKTAREWDEEEVDAHREVDNMRNNAFKAYATSQ</sequence>
<dbReference type="RefSeq" id="WP_305172440.1">
    <property type="nucleotide sequence ID" value="NZ_JAUUDS010000002.1"/>
</dbReference>
<organism evidence="2 3">
    <name type="scientific">Sphingomonas aurea</name>
    <dbReference type="NCBI Taxonomy" id="3063994"/>
    <lineage>
        <taxon>Bacteria</taxon>
        <taxon>Pseudomonadati</taxon>
        <taxon>Pseudomonadota</taxon>
        <taxon>Alphaproteobacteria</taxon>
        <taxon>Sphingomonadales</taxon>
        <taxon>Sphingomonadaceae</taxon>
        <taxon>Sphingomonas</taxon>
    </lineage>
</organism>
<dbReference type="Proteomes" id="UP001230685">
    <property type="component" value="Unassembled WGS sequence"/>
</dbReference>
<proteinExistence type="predicted"/>
<comment type="caution">
    <text evidence="2">The sequence shown here is derived from an EMBL/GenBank/DDBJ whole genome shotgun (WGS) entry which is preliminary data.</text>
</comment>
<evidence type="ECO:0000256" key="1">
    <source>
        <dbReference type="SAM" id="SignalP"/>
    </source>
</evidence>
<evidence type="ECO:0000313" key="3">
    <source>
        <dbReference type="Proteomes" id="UP001230685"/>
    </source>
</evidence>
<keyword evidence="1" id="KW-0732">Signal</keyword>
<dbReference type="EMBL" id="JAUUDS010000002">
    <property type="protein sequence ID" value="MDP1026809.1"/>
    <property type="molecule type" value="Genomic_DNA"/>
</dbReference>
<reference evidence="2 3" key="1">
    <citation type="submission" date="2023-07" db="EMBL/GenBank/DDBJ databases">
        <authorList>
            <person name="Kim M.K."/>
        </authorList>
    </citation>
    <scope>NUCLEOTIDE SEQUENCE [LARGE SCALE GENOMIC DNA]</scope>
    <source>
        <strain evidence="2 3">KR1UV-12</strain>
    </source>
</reference>